<feature type="signal peptide" evidence="2">
    <location>
        <begin position="1"/>
        <end position="38"/>
    </location>
</feature>
<reference evidence="3 4" key="1">
    <citation type="journal article" date="2018" name="Mol. Biol. Evol.">
        <title>Broad Genomic Sampling Reveals a Smut Pathogenic Ancestry of the Fungal Clade Ustilaginomycotina.</title>
        <authorList>
            <person name="Kijpornyongpan T."/>
            <person name="Mondo S.J."/>
            <person name="Barry K."/>
            <person name="Sandor L."/>
            <person name="Lee J."/>
            <person name="Lipzen A."/>
            <person name="Pangilinan J."/>
            <person name="LaButti K."/>
            <person name="Hainaut M."/>
            <person name="Henrissat B."/>
            <person name="Grigoriev I.V."/>
            <person name="Spatafora J.W."/>
            <person name="Aime M.C."/>
        </authorList>
    </citation>
    <scope>NUCLEOTIDE SEQUENCE [LARGE SCALE GENOMIC DNA]</scope>
    <source>
        <strain evidence="3 4">MCA 4198</strain>
    </source>
</reference>
<dbReference type="EMBL" id="KZ819637">
    <property type="protein sequence ID" value="PWN89003.1"/>
    <property type="molecule type" value="Genomic_DNA"/>
</dbReference>
<organism evidence="3 4">
    <name type="scientific">Acaromyces ingoldii</name>
    <dbReference type="NCBI Taxonomy" id="215250"/>
    <lineage>
        <taxon>Eukaryota</taxon>
        <taxon>Fungi</taxon>
        <taxon>Dikarya</taxon>
        <taxon>Basidiomycota</taxon>
        <taxon>Ustilaginomycotina</taxon>
        <taxon>Exobasidiomycetes</taxon>
        <taxon>Exobasidiales</taxon>
        <taxon>Cryptobasidiaceae</taxon>
        <taxon>Acaromyces</taxon>
    </lineage>
</organism>
<dbReference type="InParanoid" id="A0A316YLQ8"/>
<dbReference type="Proteomes" id="UP000245768">
    <property type="component" value="Unassembled WGS sequence"/>
</dbReference>
<evidence type="ECO:0000256" key="1">
    <source>
        <dbReference type="SAM" id="MobiDB-lite"/>
    </source>
</evidence>
<proteinExistence type="predicted"/>
<evidence type="ECO:0000313" key="4">
    <source>
        <dbReference type="Proteomes" id="UP000245768"/>
    </source>
</evidence>
<dbReference type="RefSeq" id="XP_025376201.1">
    <property type="nucleotide sequence ID" value="XM_025517999.1"/>
</dbReference>
<name>A0A316YLQ8_9BASI</name>
<dbReference type="AlphaFoldDB" id="A0A316YLQ8"/>
<protein>
    <submittedName>
        <fullName evidence="3">Uncharacterized protein</fullName>
    </submittedName>
</protein>
<dbReference type="GeneID" id="37039915"/>
<evidence type="ECO:0000256" key="2">
    <source>
        <dbReference type="SAM" id="SignalP"/>
    </source>
</evidence>
<feature type="chain" id="PRO_5016274459" evidence="2">
    <location>
        <begin position="39"/>
        <end position="269"/>
    </location>
</feature>
<accession>A0A316YLQ8</accession>
<keyword evidence="2" id="KW-0732">Signal</keyword>
<gene>
    <name evidence="3" type="ORF">FA10DRAFT_134276</name>
</gene>
<evidence type="ECO:0000313" key="3">
    <source>
        <dbReference type="EMBL" id="PWN89003.1"/>
    </source>
</evidence>
<feature type="compositionally biased region" description="Low complexity" evidence="1">
    <location>
        <begin position="49"/>
        <end position="58"/>
    </location>
</feature>
<sequence length="269" mass="29485">MVLKTFICSRRHTATISPFLLLAVVLSLLSLLSSMATAIQMEHQVPQMMQQQQQQQLHGQGGLAASAGGKPSQVKGEPNPHMWEGLTLDEPYTEQLLRIGMNLTGFAVKPQLYANFTKGATLNKLYNDTCSLSTMMERIMLTIKEPQDSPYHIRALYKVGSYKELMPESTGQMAGGCFIVRVRKDSTKPKSHMEIGKGKDIELASETDYGVIVLMHAFHSLATMDVKEAKGKKDLISKLMHLRGQAKHAHAHGNVAAGHGAMPPAIAAH</sequence>
<keyword evidence="4" id="KW-1185">Reference proteome</keyword>
<feature type="region of interest" description="Disordered" evidence="1">
    <location>
        <begin position="49"/>
        <end position="80"/>
    </location>
</feature>